<evidence type="ECO:0000313" key="3">
    <source>
        <dbReference type="Proteomes" id="UP000295215"/>
    </source>
</evidence>
<organism evidence="2 3">
    <name type="scientific">Myroides indicus</name>
    <dbReference type="NCBI Taxonomy" id="1323422"/>
    <lineage>
        <taxon>Bacteria</taxon>
        <taxon>Pseudomonadati</taxon>
        <taxon>Bacteroidota</taxon>
        <taxon>Flavobacteriia</taxon>
        <taxon>Flavobacteriales</taxon>
        <taxon>Flavobacteriaceae</taxon>
        <taxon>Myroides</taxon>
    </lineage>
</organism>
<feature type="signal peptide" evidence="1">
    <location>
        <begin position="1"/>
        <end position="28"/>
    </location>
</feature>
<gene>
    <name evidence="2" type="ORF">C8P70_12051</name>
</gene>
<dbReference type="Gene3D" id="2.40.160.60">
    <property type="entry name" value="Outer membrane protein transport protein (OMPP1/FadL/TodX)"/>
    <property type="match status" value="1"/>
</dbReference>
<keyword evidence="1" id="KW-0732">Signal</keyword>
<evidence type="ECO:0000256" key="1">
    <source>
        <dbReference type="SAM" id="SignalP"/>
    </source>
</evidence>
<dbReference type="SUPFAM" id="SSF56935">
    <property type="entry name" value="Porins"/>
    <property type="match status" value="1"/>
</dbReference>
<accession>A0A4R7ES36</accession>
<name>A0A4R7ES36_9FLAO</name>
<dbReference type="Proteomes" id="UP000295215">
    <property type="component" value="Unassembled WGS sequence"/>
</dbReference>
<reference evidence="2 3" key="1">
    <citation type="submission" date="2019-03" db="EMBL/GenBank/DDBJ databases">
        <title>Genomic Encyclopedia of Archaeal and Bacterial Type Strains, Phase II (KMG-II): from individual species to whole genera.</title>
        <authorList>
            <person name="Goeker M."/>
        </authorList>
    </citation>
    <scope>NUCLEOTIDE SEQUENCE [LARGE SCALE GENOMIC DNA]</scope>
    <source>
        <strain evidence="2 3">DSM 28213</strain>
    </source>
</reference>
<dbReference type="AlphaFoldDB" id="A0A4R7ES36"/>
<dbReference type="EMBL" id="SOAG01000020">
    <property type="protein sequence ID" value="TDS56554.1"/>
    <property type="molecule type" value="Genomic_DNA"/>
</dbReference>
<comment type="caution">
    <text evidence="2">The sequence shown here is derived from an EMBL/GenBank/DDBJ whole genome shotgun (WGS) entry which is preliminary data.</text>
</comment>
<keyword evidence="3" id="KW-1185">Reference proteome</keyword>
<protein>
    <submittedName>
        <fullName evidence="2">Long-subunit fatty acid transport protein</fullName>
    </submittedName>
</protein>
<proteinExistence type="predicted"/>
<sequence>MLYINIQLKMINKIFLSISLLFGVSAFAQQGTASPYSFYGIGDINNNGTNEYRAMAGTSVYTDSIHINLQNPASFGKLKLTTFALGATAKYYDFTSGGESDKSQRQSLDYLTLGFPIADKVGVVFGLQPYSNIGYKTNTTTSNESNQLFANTFNGSGGINKTFLGIGYEINSRLQIGIDASYYFGHTDNTTAVQMIDNGSGVSLLTSTNEIRRIDYKGFGLRMAVQYAGQIKGLDYQTNLTYSPETKFTADNLTRLDVVNLTNGYIIDRKETVNASEKITNPQVYSLGAGLGKNLKWFVSAQFTYTENSKLKNSWNSSQYSSFEDSKRFSVGGFYIPKYNSFTSYFDRIVYRAGLRYENTGLVLNNQSINDFGVTAGFGFPVGRNFTNLNLGVEYGQRGTTSKNLVRENYFNITIGLSFNDFWFKKRRFE</sequence>
<feature type="chain" id="PRO_5020715663" evidence="1">
    <location>
        <begin position="29"/>
        <end position="430"/>
    </location>
</feature>
<evidence type="ECO:0000313" key="2">
    <source>
        <dbReference type="EMBL" id="TDS56554.1"/>
    </source>
</evidence>